<protein>
    <submittedName>
        <fullName evidence="2">Uncharacterized protein</fullName>
    </submittedName>
</protein>
<evidence type="ECO:0000256" key="1">
    <source>
        <dbReference type="SAM" id="MobiDB-lite"/>
    </source>
</evidence>
<sequence>MRRWTSDAFRTVRAVIADASMRVGGARSQNARARGFSPSSTTRAMTRAIGEGRGGTARNRDRGRMRSSVVMRRARTFASDGAAVESGSEDEDDSEDEGDASGRRGKRREKIKYVVPDSVPNDPPMLRTLLVRSDNDAALATTKTCAEALSLATETLAGGGQPPSSRAMRIIITKVKTSDDVRAVFDFMAKIFQIRLAKHTDAATAPYWSERVILDLYSHMFNAKDYENAAWAAENFPILGVRPSSLTAKQVFFTLYMGPFDLLYRGYEALRERYGTASFATATMIGASLDNNQIDLAREYVDAFMESEATIPSKTFYKFCKVAVRKGDAANAKWAQEMYLQSIKHACAHRIKRANEINAQIDDGTYKGKLKQKIQIDPKLHDPKPLMPFYFITTAQMHLLHGEVEAASNALNDMPSFEHKYVHVGEDTGEGVDGSTSSASVRTRNVETECLETFSSWPSKLYVDEGFSGEPTPETLRETMKAAIAGIARDDIRSIFERVDVDSVFDALEAKPTEAEAAAGDVEEQRADEPEQQKED</sequence>
<proteinExistence type="predicted"/>
<feature type="region of interest" description="Disordered" evidence="1">
    <location>
        <begin position="512"/>
        <end position="536"/>
    </location>
</feature>
<evidence type="ECO:0000313" key="2">
    <source>
        <dbReference type="EMBL" id="OUS49646.1"/>
    </source>
</evidence>
<dbReference type="EMBL" id="KZ155771">
    <property type="protein sequence ID" value="OUS49646.1"/>
    <property type="molecule type" value="Genomic_DNA"/>
</dbReference>
<name>A0A1Y5IJA3_OSTTA</name>
<dbReference type="AlphaFoldDB" id="A0A1Y5IJA3"/>
<feature type="compositionally biased region" description="Basic and acidic residues" evidence="1">
    <location>
        <begin position="523"/>
        <end position="536"/>
    </location>
</feature>
<feature type="compositionally biased region" description="Acidic residues" evidence="1">
    <location>
        <begin position="87"/>
        <end position="99"/>
    </location>
</feature>
<organism evidence="2">
    <name type="scientific">Ostreococcus tauri</name>
    <name type="common">Marine green alga</name>
    <dbReference type="NCBI Taxonomy" id="70448"/>
    <lineage>
        <taxon>Eukaryota</taxon>
        <taxon>Viridiplantae</taxon>
        <taxon>Chlorophyta</taxon>
        <taxon>Mamiellophyceae</taxon>
        <taxon>Mamiellales</taxon>
        <taxon>Bathycoccaceae</taxon>
        <taxon>Ostreococcus</taxon>
    </lineage>
</organism>
<dbReference type="Proteomes" id="UP000195557">
    <property type="component" value="Unassembled WGS sequence"/>
</dbReference>
<feature type="compositionally biased region" description="Polar residues" evidence="1">
    <location>
        <begin position="27"/>
        <end position="44"/>
    </location>
</feature>
<reference evidence="2" key="1">
    <citation type="submission" date="2017-04" db="EMBL/GenBank/DDBJ databases">
        <title>Population genomics of picophytoplankton unveils novel chromosome hypervariability.</title>
        <authorList>
            <consortium name="DOE Joint Genome Institute"/>
            <person name="Blanc-Mathieu R."/>
            <person name="Krasovec M."/>
            <person name="Hebrard M."/>
            <person name="Yau S."/>
            <person name="Desgranges E."/>
            <person name="Martin J."/>
            <person name="Schackwitz W."/>
            <person name="Kuo A."/>
            <person name="Salin G."/>
            <person name="Donnadieu C."/>
            <person name="Desdevises Y."/>
            <person name="Sanchez-Ferandin S."/>
            <person name="Moreau H."/>
            <person name="Rivals E."/>
            <person name="Grigoriev I.V."/>
            <person name="Grimsley N."/>
            <person name="Eyre-Walker A."/>
            <person name="Piganeau G."/>
        </authorList>
    </citation>
    <scope>NUCLEOTIDE SEQUENCE [LARGE SCALE GENOMIC DNA]</scope>
    <source>
        <strain evidence="2">RCC 1115</strain>
    </source>
</reference>
<gene>
    <name evidence="2" type="ORF">BE221DRAFT_106992</name>
</gene>
<feature type="region of interest" description="Disordered" evidence="1">
    <location>
        <begin position="24"/>
        <end position="109"/>
    </location>
</feature>
<accession>A0A1Y5IJA3</accession>